<gene>
    <name evidence="2" type="ORF">R3P38DRAFT_3058108</name>
</gene>
<comment type="caution">
    <text evidence="2">The sequence shown here is derived from an EMBL/GenBank/DDBJ whole genome shotgun (WGS) entry which is preliminary data.</text>
</comment>
<dbReference type="Gene3D" id="3.80.10.10">
    <property type="entry name" value="Ribonuclease Inhibitor"/>
    <property type="match status" value="1"/>
</dbReference>
<organism evidence="2 3">
    <name type="scientific">Favolaschia claudopus</name>
    <dbReference type="NCBI Taxonomy" id="2862362"/>
    <lineage>
        <taxon>Eukaryota</taxon>
        <taxon>Fungi</taxon>
        <taxon>Dikarya</taxon>
        <taxon>Basidiomycota</taxon>
        <taxon>Agaricomycotina</taxon>
        <taxon>Agaricomycetes</taxon>
        <taxon>Agaricomycetidae</taxon>
        <taxon>Agaricales</taxon>
        <taxon>Marasmiineae</taxon>
        <taxon>Mycenaceae</taxon>
        <taxon>Favolaschia</taxon>
    </lineage>
</organism>
<keyword evidence="1" id="KW-0175">Coiled coil</keyword>
<proteinExistence type="predicted"/>
<evidence type="ECO:0008006" key="4">
    <source>
        <dbReference type="Google" id="ProtNLM"/>
    </source>
</evidence>
<dbReference type="Proteomes" id="UP001362999">
    <property type="component" value="Unassembled WGS sequence"/>
</dbReference>
<name>A0AAW0A2S1_9AGAR</name>
<dbReference type="InterPro" id="IPR032675">
    <property type="entry name" value="LRR_dom_sf"/>
</dbReference>
<accession>A0AAW0A2S1</accession>
<evidence type="ECO:0000313" key="3">
    <source>
        <dbReference type="Proteomes" id="UP001362999"/>
    </source>
</evidence>
<reference evidence="2 3" key="1">
    <citation type="journal article" date="2024" name="J Genomics">
        <title>Draft genome sequencing and assembly of Favolaschia claudopus CIRM-BRFM 2984 isolated from oak limbs.</title>
        <authorList>
            <person name="Navarro D."/>
            <person name="Drula E."/>
            <person name="Chaduli D."/>
            <person name="Cazenave R."/>
            <person name="Ahrendt S."/>
            <person name="Wang J."/>
            <person name="Lipzen A."/>
            <person name="Daum C."/>
            <person name="Barry K."/>
            <person name="Grigoriev I.V."/>
            <person name="Favel A."/>
            <person name="Rosso M.N."/>
            <person name="Martin F."/>
        </authorList>
    </citation>
    <scope>NUCLEOTIDE SEQUENCE [LARGE SCALE GENOMIC DNA]</scope>
    <source>
        <strain evidence="2 3">CIRM-BRFM 2984</strain>
    </source>
</reference>
<feature type="coiled-coil region" evidence="1">
    <location>
        <begin position="9"/>
        <end position="36"/>
    </location>
</feature>
<evidence type="ECO:0000313" key="2">
    <source>
        <dbReference type="EMBL" id="KAK7000363.1"/>
    </source>
</evidence>
<protein>
    <recommendedName>
        <fullName evidence="4">F-box domain-containing protein</fullName>
    </recommendedName>
</protein>
<dbReference type="EMBL" id="JAWWNJ010000089">
    <property type="protein sequence ID" value="KAK7000363.1"/>
    <property type="molecule type" value="Genomic_DNA"/>
</dbReference>
<dbReference type="SUPFAM" id="SSF52047">
    <property type="entry name" value="RNI-like"/>
    <property type="match status" value="1"/>
</dbReference>
<sequence length="465" mass="52662">MSAAFATVVPQLREQIDELSEAIEAQKLVLQSLIQKRSEAQTQLNSFLDPMARLPVEIQSEIFLLCVEKPNFDDPHPHTQSTPILLLHVCRLWRDIASLCTPRLWTAIVIDLPRRVQDTHYSQLCDEWIDRARTLPLSPTLIGISEDNTGDLMLRCGPQVEELVVLSFHSDEPPATRGLYWGHEICNLLIPGNFPMLRSLCITAGEPIFLDSMAGWMDILRAAPNLSRCQFTDLFLHYNQGITQPIPSLTLAHLRELRLGSPSRTEHNTAKILEYLTLPALETLCVTSFDMTEQEFINFLARSSPRLRSLELDVPKCPPQAMAHLLVETFRQIPHLADLTLVYSWVDPNSESDPFGIFIHNLGSTEDLTKLENLTIWHTNIKSVDCRGLAHALEARFAIQPSRTPFHSFRLLCDPDSCHKPYNQLDAVNSDPFFPVLRQLMRDGNHAIHVGTTSDNFLARTNEIS</sequence>
<dbReference type="AlphaFoldDB" id="A0AAW0A2S1"/>
<keyword evidence="3" id="KW-1185">Reference proteome</keyword>
<evidence type="ECO:0000256" key="1">
    <source>
        <dbReference type="SAM" id="Coils"/>
    </source>
</evidence>